<dbReference type="Gene3D" id="1.10.3470.10">
    <property type="entry name" value="ABC transporter involved in vitamin B12 uptake, BtuC"/>
    <property type="match status" value="1"/>
</dbReference>
<feature type="transmembrane region" description="Helical" evidence="9">
    <location>
        <begin position="267"/>
        <end position="289"/>
    </location>
</feature>
<proteinExistence type="inferred from homology"/>
<feature type="compositionally biased region" description="Low complexity" evidence="8">
    <location>
        <begin position="45"/>
        <end position="62"/>
    </location>
</feature>
<keyword evidence="11" id="KW-1185">Reference proteome</keyword>
<feature type="region of interest" description="Disordered" evidence="8">
    <location>
        <begin position="29"/>
        <end position="65"/>
    </location>
</feature>
<feature type="transmembrane region" description="Helical" evidence="9">
    <location>
        <begin position="313"/>
        <end position="342"/>
    </location>
</feature>
<dbReference type="SUPFAM" id="SSF81345">
    <property type="entry name" value="ABC transporter involved in vitamin B12 uptake, BtuC"/>
    <property type="match status" value="1"/>
</dbReference>
<keyword evidence="7 9" id="KW-0472">Membrane</keyword>
<evidence type="ECO:0000313" key="10">
    <source>
        <dbReference type="EMBL" id="MCK9875916.1"/>
    </source>
</evidence>
<evidence type="ECO:0000313" key="11">
    <source>
        <dbReference type="Proteomes" id="UP001201873"/>
    </source>
</evidence>
<feature type="transmembrane region" description="Helical" evidence="9">
    <location>
        <begin position="384"/>
        <end position="403"/>
    </location>
</feature>
<dbReference type="RefSeq" id="WP_248824301.1">
    <property type="nucleotide sequence ID" value="NZ_JALKFT010000007.1"/>
</dbReference>
<evidence type="ECO:0000256" key="6">
    <source>
        <dbReference type="ARBA" id="ARBA00022989"/>
    </source>
</evidence>
<evidence type="ECO:0000256" key="2">
    <source>
        <dbReference type="ARBA" id="ARBA00007935"/>
    </source>
</evidence>
<evidence type="ECO:0000256" key="7">
    <source>
        <dbReference type="ARBA" id="ARBA00023136"/>
    </source>
</evidence>
<keyword evidence="6 9" id="KW-1133">Transmembrane helix</keyword>
<evidence type="ECO:0000256" key="3">
    <source>
        <dbReference type="ARBA" id="ARBA00022448"/>
    </source>
</evidence>
<accession>A0ABT0JWP9</accession>
<comment type="similarity">
    <text evidence="2">Belongs to the binding-protein-dependent transport system permease family. FecCD subfamily.</text>
</comment>
<dbReference type="PANTHER" id="PTHR30472:SF70">
    <property type="entry name" value="MOLYBDATE IMPORT SYSTEM PERMEASE PROTEIN MOLB"/>
    <property type="match status" value="1"/>
</dbReference>
<name>A0ABT0JWP9_9ACTN</name>
<evidence type="ECO:0000256" key="9">
    <source>
        <dbReference type="SAM" id="Phobius"/>
    </source>
</evidence>
<feature type="transmembrane region" description="Helical" evidence="9">
    <location>
        <begin position="354"/>
        <end position="372"/>
    </location>
</feature>
<dbReference type="Proteomes" id="UP001201873">
    <property type="component" value="Unassembled WGS sequence"/>
</dbReference>
<keyword evidence="3" id="KW-0813">Transport</keyword>
<reference evidence="10 11" key="1">
    <citation type="submission" date="2022-04" db="EMBL/GenBank/DDBJ databases">
        <title>Genome diversity in the genus Frankia.</title>
        <authorList>
            <person name="Carlos-Shanley C."/>
            <person name="Hahn D."/>
        </authorList>
    </citation>
    <scope>NUCLEOTIDE SEQUENCE [LARGE SCALE GENOMIC DNA]</scope>
    <source>
        <strain evidence="10 11">Ag45/Mut15</strain>
    </source>
</reference>
<dbReference type="EMBL" id="JALKFT010000007">
    <property type="protein sequence ID" value="MCK9875916.1"/>
    <property type="molecule type" value="Genomic_DNA"/>
</dbReference>
<feature type="transmembrane region" description="Helical" evidence="9">
    <location>
        <begin position="83"/>
        <end position="105"/>
    </location>
</feature>
<dbReference type="PANTHER" id="PTHR30472">
    <property type="entry name" value="FERRIC ENTEROBACTIN TRANSPORT SYSTEM PERMEASE PROTEIN"/>
    <property type="match status" value="1"/>
</dbReference>
<organism evidence="10 11">
    <name type="scientific">Frankia umida</name>
    <dbReference type="NCBI Taxonomy" id="573489"/>
    <lineage>
        <taxon>Bacteria</taxon>
        <taxon>Bacillati</taxon>
        <taxon>Actinomycetota</taxon>
        <taxon>Actinomycetes</taxon>
        <taxon>Frankiales</taxon>
        <taxon>Frankiaceae</taxon>
        <taxon>Frankia</taxon>
    </lineage>
</organism>
<evidence type="ECO:0000256" key="4">
    <source>
        <dbReference type="ARBA" id="ARBA00022475"/>
    </source>
</evidence>
<dbReference type="CDD" id="cd06550">
    <property type="entry name" value="TM_ABC_iron-siderophores_like"/>
    <property type="match status" value="1"/>
</dbReference>
<feature type="transmembrane region" description="Helical" evidence="9">
    <location>
        <begin position="194"/>
        <end position="214"/>
    </location>
</feature>
<evidence type="ECO:0000256" key="8">
    <source>
        <dbReference type="SAM" id="MobiDB-lite"/>
    </source>
</evidence>
<gene>
    <name evidence="10" type="ORF">MXD59_09035</name>
</gene>
<dbReference type="Pfam" id="PF01032">
    <property type="entry name" value="FecCD"/>
    <property type="match status" value="1"/>
</dbReference>
<protein>
    <submittedName>
        <fullName evidence="10">Iron ABC transporter permease</fullName>
    </submittedName>
</protein>
<sequence length="410" mass="42343">MNRPAPPSAATATATATATAPSEITDIVTDADISTDAPADTNPSTGADLTAATDTATEAAPAKGRRERATARVRLTIGDHMRVVTLGVVLIVLVVVSFGLGRFTLSPWTVLRVLGHELFGIGDAVGGQDRAVVMDIRMPRILAALLVGTALASSGAAYQTMFRNPLVSPEILGVAAGAGFGASVSILIGLDTSLLQIISFACGLTAAALSMAIARFVGRGSLIILVLGGIIIGAMFNALISSVQYFANPETTLPEITFWLFGSLARASMHSLIVPAIIVAVCLVVLYAVRWQLTVLATGDDEARSLGVNRARIWTLTIGASTLMTATAVSVAGIIGWVGLVVPHLARFVVGPSFNRLLPVAAIIGAAYLLAVDDVARTATSLDLPLGILTALIGAPFFVGLLAKAGRQWL</sequence>
<dbReference type="InterPro" id="IPR037294">
    <property type="entry name" value="ABC_BtuC-like"/>
</dbReference>
<keyword evidence="4" id="KW-1003">Cell membrane</keyword>
<keyword evidence="5 9" id="KW-0812">Transmembrane</keyword>
<comment type="caution">
    <text evidence="10">The sequence shown here is derived from an EMBL/GenBank/DDBJ whole genome shotgun (WGS) entry which is preliminary data.</text>
</comment>
<comment type="subcellular location">
    <subcellularLocation>
        <location evidence="1">Cell membrane</location>
        <topology evidence="1">Multi-pass membrane protein</topology>
    </subcellularLocation>
</comment>
<feature type="transmembrane region" description="Helical" evidence="9">
    <location>
        <begin position="221"/>
        <end position="247"/>
    </location>
</feature>
<feature type="transmembrane region" description="Helical" evidence="9">
    <location>
        <begin position="141"/>
        <end position="159"/>
    </location>
</feature>
<evidence type="ECO:0000256" key="5">
    <source>
        <dbReference type="ARBA" id="ARBA00022692"/>
    </source>
</evidence>
<evidence type="ECO:0000256" key="1">
    <source>
        <dbReference type="ARBA" id="ARBA00004651"/>
    </source>
</evidence>
<dbReference type="InterPro" id="IPR000522">
    <property type="entry name" value="ABC_transptr_permease_BtuC"/>
</dbReference>
<feature type="transmembrane region" description="Helical" evidence="9">
    <location>
        <begin position="171"/>
        <end position="188"/>
    </location>
</feature>